<comment type="caution">
    <text evidence="2">The sequence shown here is derived from an EMBL/GenBank/DDBJ whole genome shotgun (WGS) entry which is preliminary data.</text>
</comment>
<dbReference type="Proteomes" id="UP001611494">
    <property type="component" value="Unassembled WGS sequence"/>
</dbReference>
<accession>A0ABW7VW17</accession>
<keyword evidence="3" id="KW-1185">Reference proteome</keyword>
<dbReference type="EMBL" id="JBIRYL010000002">
    <property type="protein sequence ID" value="MFI2230767.1"/>
    <property type="molecule type" value="Genomic_DNA"/>
</dbReference>
<evidence type="ECO:0000313" key="2">
    <source>
        <dbReference type="EMBL" id="MFI2230767.1"/>
    </source>
</evidence>
<dbReference type="RefSeq" id="WP_397062156.1">
    <property type="nucleotide sequence ID" value="NZ_JBIRYL010000002.1"/>
</dbReference>
<sequence length="104" mass="10803">MAKKVAQEPDGLRRQGGGNHAVGDVNYERSGGDPEWEGSLEYQYGKAANAFNVYAREHVRGRETGFTTAGDKRHGIGDAAITGAGHLEASDDSGASGVTGTIPA</sequence>
<protein>
    <submittedName>
        <fullName evidence="2">Uncharacterized protein</fullName>
    </submittedName>
</protein>
<evidence type="ECO:0000256" key="1">
    <source>
        <dbReference type="SAM" id="MobiDB-lite"/>
    </source>
</evidence>
<reference evidence="2 3" key="1">
    <citation type="submission" date="2024-10" db="EMBL/GenBank/DDBJ databases">
        <title>The Natural Products Discovery Center: Release of the First 8490 Sequenced Strains for Exploring Actinobacteria Biosynthetic Diversity.</title>
        <authorList>
            <person name="Kalkreuter E."/>
            <person name="Kautsar S.A."/>
            <person name="Yang D."/>
            <person name="Bader C.D."/>
            <person name="Teijaro C.N."/>
            <person name="Fluegel L."/>
            <person name="Davis C.M."/>
            <person name="Simpson J.R."/>
            <person name="Lauterbach L."/>
            <person name="Steele A.D."/>
            <person name="Gui C."/>
            <person name="Meng S."/>
            <person name="Li G."/>
            <person name="Viehrig K."/>
            <person name="Ye F."/>
            <person name="Su P."/>
            <person name="Kiefer A.F."/>
            <person name="Nichols A."/>
            <person name="Cepeda A.J."/>
            <person name="Yan W."/>
            <person name="Fan B."/>
            <person name="Jiang Y."/>
            <person name="Adhikari A."/>
            <person name="Zheng C.-J."/>
            <person name="Schuster L."/>
            <person name="Cowan T.M."/>
            <person name="Smanski M.J."/>
            <person name="Chevrette M.G."/>
            <person name="De Carvalho L.P.S."/>
            <person name="Shen B."/>
        </authorList>
    </citation>
    <scope>NUCLEOTIDE SEQUENCE [LARGE SCALE GENOMIC DNA]</scope>
    <source>
        <strain evidence="2 3">NPDC019377</strain>
    </source>
</reference>
<feature type="compositionally biased region" description="Basic and acidic residues" evidence="1">
    <location>
        <begin position="1"/>
        <end position="13"/>
    </location>
</feature>
<gene>
    <name evidence="2" type="ORF">ACH49Z_13035</name>
</gene>
<proteinExistence type="predicted"/>
<evidence type="ECO:0000313" key="3">
    <source>
        <dbReference type="Proteomes" id="UP001611494"/>
    </source>
</evidence>
<feature type="region of interest" description="Disordered" evidence="1">
    <location>
        <begin position="1"/>
        <end position="35"/>
    </location>
</feature>
<name>A0ABW7VW17_9NOCA</name>
<organism evidence="2 3">
    <name type="scientific">Nocardia testacea</name>
    <dbReference type="NCBI Taxonomy" id="248551"/>
    <lineage>
        <taxon>Bacteria</taxon>
        <taxon>Bacillati</taxon>
        <taxon>Actinomycetota</taxon>
        <taxon>Actinomycetes</taxon>
        <taxon>Mycobacteriales</taxon>
        <taxon>Nocardiaceae</taxon>
        <taxon>Nocardia</taxon>
    </lineage>
</organism>